<gene>
    <name evidence="1" type="primary">ybbA_2</name>
    <name evidence="1" type="ORF">PAESOLCIP111_04221</name>
</gene>
<dbReference type="PANTHER" id="PTHR48098:SF3">
    <property type="entry name" value="IRON(III) ENTEROBACTIN ESTERASE"/>
    <property type="match status" value="1"/>
</dbReference>
<comment type="caution">
    <text evidence="1">The sequence shown here is derived from an EMBL/GenBank/DDBJ whole genome shotgun (WGS) entry which is preliminary data.</text>
</comment>
<name>A0A916K7G6_9BACL</name>
<dbReference type="EMBL" id="CAJVAS010000022">
    <property type="protein sequence ID" value="CAG7641347.1"/>
    <property type="molecule type" value="Genomic_DNA"/>
</dbReference>
<dbReference type="InterPro" id="IPR000801">
    <property type="entry name" value="Esterase-like"/>
</dbReference>
<dbReference type="PANTHER" id="PTHR48098">
    <property type="entry name" value="ENTEROCHELIN ESTERASE-RELATED"/>
    <property type="match status" value="1"/>
</dbReference>
<protein>
    <recommendedName>
        <fullName evidence="3">Alpha/beta hydrolase</fullName>
    </recommendedName>
</protein>
<dbReference type="Proteomes" id="UP000693672">
    <property type="component" value="Unassembled WGS sequence"/>
</dbReference>
<dbReference type="Pfam" id="PF00756">
    <property type="entry name" value="Esterase"/>
    <property type="match status" value="1"/>
</dbReference>
<proteinExistence type="predicted"/>
<dbReference type="RefSeq" id="WP_218093950.1">
    <property type="nucleotide sequence ID" value="NZ_CAJVAS010000022.1"/>
</dbReference>
<organism evidence="1 2">
    <name type="scientific">Paenibacillus solanacearum</name>
    <dbReference type="NCBI Taxonomy" id="2048548"/>
    <lineage>
        <taxon>Bacteria</taxon>
        <taxon>Bacillati</taxon>
        <taxon>Bacillota</taxon>
        <taxon>Bacilli</taxon>
        <taxon>Bacillales</taxon>
        <taxon>Paenibacillaceae</taxon>
        <taxon>Paenibacillus</taxon>
    </lineage>
</organism>
<evidence type="ECO:0008006" key="3">
    <source>
        <dbReference type="Google" id="ProtNLM"/>
    </source>
</evidence>
<evidence type="ECO:0000313" key="2">
    <source>
        <dbReference type="Proteomes" id="UP000693672"/>
    </source>
</evidence>
<sequence length="249" mass="28167">MKGTIDTLSFENRTVHVYTPPSYSENTSAQYPSVIVQDGTYLFADSMTALEEDFASGVTQEVIFVGIEPIERNHEYTPWKAPELRSDGFFNGEGDTYLAFVTEKVLPFVREKYRIISDPAQTGITGGSLGALISLYAAFQKPAFFGRFALMSASLWYEKFVEFVESRSFAQDEIRMYMYVGEQEGVGRATLQQYMVPNNKKTYEILKGKIPGGSGKLKFETDLQGVHDHSYFNQYFPNAMRFIYPGPKA</sequence>
<dbReference type="AlphaFoldDB" id="A0A916K7G6"/>
<accession>A0A916K7G6</accession>
<reference evidence="1" key="1">
    <citation type="submission" date="2021-06" db="EMBL/GenBank/DDBJ databases">
        <authorList>
            <person name="Criscuolo A."/>
        </authorList>
    </citation>
    <scope>NUCLEOTIDE SEQUENCE</scope>
    <source>
        <strain evidence="1">CIP111600</strain>
    </source>
</reference>
<dbReference type="InterPro" id="IPR050583">
    <property type="entry name" value="Mycobacterial_A85_antigen"/>
</dbReference>
<keyword evidence="2" id="KW-1185">Reference proteome</keyword>
<evidence type="ECO:0000313" key="1">
    <source>
        <dbReference type="EMBL" id="CAG7641347.1"/>
    </source>
</evidence>